<dbReference type="InterPro" id="IPR043129">
    <property type="entry name" value="ATPase_NBD"/>
</dbReference>
<dbReference type="GO" id="GO:0043093">
    <property type="term" value="P:FtsZ-dependent cytokinesis"/>
    <property type="evidence" value="ECO:0007669"/>
    <property type="project" value="UniProtKB-UniRule"/>
</dbReference>
<dbReference type="InterPro" id="IPR050696">
    <property type="entry name" value="FtsA/MreB"/>
</dbReference>
<dbReference type="Pfam" id="PF02491">
    <property type="entry name" value="SHS2_FTSA"/>
    <property type="match status" value="1"/>
</dbReference>
<evidence type="ECO:0000313" key="9">
    <source>
        <dbReference type="EMBL" id="CTQ50240.1"/>
    </source>
</evidence>
<keyword evidence="3 6" id="KW-0132">Cell division</keyword>
<dbReference type="Pfam" id="PF14450">
    <property type="entry name" value="FtsA"/>
    <property type="match status" value="1"/>
</dbReference>
<comment type="similarity">
    <text evidence="6 7">Belongs to the FtsA/MreB family.</text>
</comment>
<reference evidence="9 10" key="1">
    <citation type="submission" date="2015-07" db="EMBL/GenBank/DDBJ databases">
        <authorList>
            <person name="Noorani M."/>
        </authorList>
    </citation>
    <scope>NUCLEOTIDE SEQUENCE [LARGE SCALE GENOMIC DNA]</scope>
    <source>
        <strain evidence="9 10">CECT 7802</strain>
    </source>
</reference>
<comment type="subcellular location">
    <subcellularLocation>
        <location evidence="6">Cell membrane</location>
        <topology evidence="6">Peripheral membrane protein</topology>
        <orientation evidence="6">Cytoplasmic side</orientation>
    </subcellularLocation>
    <text evidence="6">Localizes to the Z ring in an FtsZ-dependent manner. Targeted to the membrane through a conserved C-terminal amphipathic helix.</text>
</comment>
<dbReference type="AlphaFoldDB" id="A0A0M6YJW3"/>
<comment type="similarity">
    <text evidence="1">Belongs to the heat shock protein 70 family.</text>
</comment>
<evidence type="ECO:0000256" key="3">
    <source>
        <dbReference type="ARBA" id="ARBA00022618"/>
    </source>
</evidence>
<keyword evidence="10" id="KW-1185">Reference proteome</keyword>
<evidence type="ECO:0000256" key="5">
    <source>
        <dbReference type="ARBA" id="ARBA00023306"/>
    </source>
</evidence>
<dbReference type="PANTHER" id="PTHR32432">
    <property type="entry name" value="CELL DIVISION PROTEIN FTSA-RELATED"/>
    <property type="match status" value="1"/>
</dbReference>
<dbReference type="PANTHER" id="PTHR32432:SF4">
    <property type="entry name" value="CELL DIVISION PROTEIN FTSA"/>
    <property type="match status" value="1"/>
</dbReference>
<dbReference type="HAMAP" id="MF_02033">
    <property type="entry name" value="FtsA"/>
    <property type="match status" value="1"/>
</dbReference>
<dbReference type="RefSeq" id="WP_055085601.1">
    <property type="nucleotide sequence ID" value="NZ_CXSU01000012.1"/>
</dbReference>
<protein>
    <recommendedName>
        <fullName evidence="6 7">Cell division protein FtsA</fullName>
    </recommendedName>
</protein>
<dbReference type="NCBIfam" id="TIGR01174">
    <property type="entry name" value="ftsA"/>
    <property type="match status" value="1"/>
</dbReference>
<dbReference type="SUPFAM" id="SSF53067">
    <property type="entry name" value="Actin-like ATPase domain"/>
    <property type="match status" value="2"/>
</dbReference>
<dbReference type="SMART" id="SM00842">
    <property type="entry name" value="FtsA"/>
    <property type="match status" value="1"/>
</dbReference>
<keyword evidence="5 6" id="KW-0131">Cell cycle</keyword>
<dbReference type="PROSITE" id="PS01036">
    <property type="entry name" value="HSP70_3"/>
    <property type="match status" value="1"/>
</dbReference>
<evidence type="ECO:0000256" key="7">
    <source>
        <dbReference type="PIRNR" id="PIRNR003101"/>
    </source>
</evidence>
<dbReference type="InterPro" id="IPR003494">
    <property type="entry name" value="SHS2_FtsA"/>
</dbReference>
<gene>
    <name evidence="6 9" type="primary">ftsA</name>
    <name evidence="9" type="ORF">JDO7802_02260</name>
</gene>
<dbReference type="GO" id="GO:0009898">
    <property type="term" value="C:cytoplasmic side of plasma membrane"/>
    <property type="evidence" value="ECO:0007669"/>
    <property type="project" value="UniProtKB-UniRule"/>
</dbReference>
<feature type="domain" description="SHS2" evidence="8">
    <location>
        <begin position="24"/>
        <end position="223"/>
    </location>
</feature>
<dbReference type="Proteomes" id="UP000049222">
    <property type="component" value="Unassembled WGS sequence"/>
</dbReference>
<evidence type="ECO:0000256" key="6">
    <source>
        <dbReference type="HAMAP-Rule" id="MF_02033"/>
    </source>
</evidence>
<dbReference type="InterPro" id="IPR018181">
    <property type="entry name" value="Heat_shock_70_CS"/>
</dbReference>
<evidence type="ECO:0000256" key="4">
    <source>
        <dbReference type="ARBA" id="ARBA00023136"/>
    </source>
</evidence>
<dbReference type="GO" id="GO:0032153">
    <property type="term" value="C:cell division site"/>
    <property type="evidence" value="ECO:0007669"/>
    <property type="project" value="UniProtKB-UniRule"/>
</dbReference>
<evidence type="ECO:0000259" key="8">
    <source>
        <dbReference type="SMART" id="SM00842"/>
    </source>
</evidence>
<evidence type="ECO:0000256" key="2">
    <source>
        <dbReference type="ARBA" id="ARBA00022475"/>
    </source>
</evidence>
<comment type="function">
    <text evidence="6 7">Cell division protein that is involved in the assembly of the Z ring. May serve as a membrane anchor for the Z ring.</text>
</comment>
<dbReference type="OrthoDB" id="9810567at2"/>
<evidence type="ECO:0000256" key="1">
    <source>
        <dbReference type="ARBA" id="ARBA00007381"/>
    </source>
</evidence>
<comment type="subunit">
    <text evidence="6">Self-interacts. Interacts with FtsZ.</text>
</comment>
<accession>A0A0M6YJW3</accession>
<proteinExistence type="inferred from homology"/>
<dbReference type="PIRSF" id="PIRSF003101">
    <property type="entry name" value="FtsA"/>
    <property type="match status" value="1"/>
</dbReference>
<organism evidence="9 10">
    <name type="scientific">Jannaschia donghaensis</name>
    <dbReference type="NCBI Taxonomy" id="420998"/>
    <lineage>
        <taxon>Bacteria</taxon>
        <taxon>Pseudomonadati</taxon>
        <taxon>Pseudomonadota</taxon>
        <taxon>Alphaproteobacteria</taxon>
        <taxon>Rhodobacterales</taxon>
        <taxon>Roseobacteraceae</taxon>
        <taxon>Jannaschia</taxon>
    </lineage>
</organism>
<dbReference type="Gene3D" id="3.30.420.40">
    <property type="match status" value="1"/>
</dbReference>
<keyword evidence="4 6" id="KW-0472">Membrane</keyword>
<dbReference type="CDD" id="cd24048">
    <property type="entry name" value="ASKHA_NBD_FtsA"/>
    <property type="match status" value="1"/>
</dbReference>
<dbReference type="InterPro" id="IPR020823">
    <property type="entry name" value="Cell_div_FtsA"/>
</dbReference>
<evidence type="ECO:0000313" key="10">
    <source>
        <dbReference type="Proteomes" id="UP000049222"/>
    </source>
</evidence>
<keyword evidence="2 6" id="KW-1003">Cell membrane</keyword>
<dbReference type="STRING" id="420998.JDO7802_02260"/>
<sequence>MSRLFHAQRAMRRKRQAALQRGVVAILDVGTYKTACLVLRFEENTPQGEGVGHMAGQSNFRVIGATTTRSRGIRNGEVDAMPETERAIRTAVQGAQKMANVRVDHVIACFSGGRPTSWPLSGEVMLEAGPCSVHDVGRVLSSIDAPDIGAGREVLHAQPVNFGIDHRTTLRDPRGQTGEMLRADMHLLSVDAHAIENLLTCIHRCDLELAGLSSAPYAAATSALVEDEKELGAACIDMGAGTTGISIFMRKHMVFADTVPFGGANVTSDISQGLRIPATMAEMIKCRYGGVHATGMDDRELIALDSDTGDWHHDRRSVTRTELIGIIRPRVEEILEDARARLDAAGFGDLPSQRIVLTGGASQIPGLDQLAGRILGNQVRLGRPLRVHGLPEAAKGPAFAACVGLCMQGAEPQDEFWDFEATPERTSGRSIRRAMRWFKDNW</sequence>
<name>A0A0M6YJW3_9RHOB</name>
<dbReference type="EMBL" id="CXSU01000012">
    <property type="protein sequence ID" value="CTQ50240.1"/>
    <property type="molecule type" value="Genomic_DNA"/>
</dbReference>